<dbReference type="Proteomes" id="UP000190162">
    <property type="component" value="Unassembled WGS sequence"/>
</dbReference>
<evidence type="ECO:0000256" key="8">
    <source>
        <dbReference type="ARBA" id="ARBA00022840"/>
    </source>
</evidence>
<dbReference type="InterPro" id="IPR017871">
    <property type="entry name" value="ABC_transporter-like_CS"/>
</dbReference>
<feature type="transmembrane region" description="Helical" evidence="13">
    <location>
        <begin position="55"/>
        <end position="73"/>
    </location>
</feature>
<evidence type="ECO:0000256" key="11">
    <source>
        <dbReference type="ARBA" id="ARBA00034018"/>
    </source>
</evidence>
<dbReference type="PROSITE" id="PS50929">
    <property type="entry name" value="ABC_TM1F"/>
    <property type="match status" value="1"/>
</dbReference>
<keyword evidence="4" id="KW-0813">Transport</keyword>
<feature type="domain" description="ABC transporter" evidence="14">
    <location>
        <begin position="337"/>
        <end position="570"/>
    </location>
</feature>
<keyword evidence="5" id="KW-1003">Cell membrane</keyword>
<dbReference type="OrthoDB" id="9806127at2"/>
<dbReference type="Gene3D" id="3.40.50.300">
    <property type="entry name" value="P-loop containing nucleotide triphosphate hydrolases"/>
    <property type="match status" value="1"/>
</dbReference>
<evidence type="ECO:0000256" key="6">
    <source>
        <dbReference type="ARBA" id="ARBA00022692"/>
    </source>
</evidence>
<dbReference type="PANTHER" id="PTHR43394:SF1">
    <property type="entry name" value="ATP-BINDING CASSETTE SUB-FAMILY B MEMBER 10, MITOCHONDRIAL"/>
    <property type="match status" value="1"/>
</dbReference>
<keyword evidence="6 13" id="KW-0812">Transmembrane</keyword>
<dbReference type="InterPro" id="IPR039421">
    <property type="entry name" value="Type_1_exporter"/>
</dbReference>
<dbReference type="AlphaFoldDB" id="A0A1T4UM06"/>
<feature type="transmembrane region" description="Helical" evidence="13">
    <location>
        <begin position="247"/>
        <end position="268"/>
    </location>
</feature>
<dbReference type="GO" id="GO:0005886">
    <property type="term" value="C:plasma membrane"/>
    <property type="evidence" value="ECO:0007669"/>
    <property type="project" value="UniProtKB-SubCell"/>
</dbReference>
<dbReference type="FunFam" id="3.40.50.300:FF:000221">
    <property type="entry name" value="Multidrug ABC transporter ATP-binding protein"/>
    <property type="match status" value="1"/>
</dbReference>
<dbReference type="Gene3D" id="1.20.1560.10">
    <property type="entry name" value="ABC transporter type 1, transmembrane domain"/>
    <property type="match status" value="1"/>
</dbReference>
<evidence type="ECO:0000256" key="10">
    <source>
        <dbReference type="ARBA" id="ARBA00023136"/>
    </source>
</evidence>
<evidence type="ECO:0000256" key="5">
    <source>
        <dbReference type="ARBA" id="ARBA00022475"/>
    </source>
</evidence>
<keyword evidence="7" id="KW-0547">Nucleotide-binding</keyword>
<comment type="subcellular location">
    <subcellularLocation>
        <location evidence="1">Cell membrane</location>
        <topology evidence="1">Multi-pass membrane protein</topology>
    </subcellularLocation>
</comment>
<dbReference type="InterPro" id="IPR027417">
    <property type="entry name" value="P-loop_NTPase"/>
</dbReference>
<accession>A0A1T4UM06</accession>
<dbReference type="Pfam" id="PF00664">
    <property type="entry name" value="ABC_membrane"/>
    <property type="match status" value="1"/>
</dbReference>
<dbReference type="CDD" id="cd18541">
    <property type="entry name" value="ABC_6TM_TmrB_like"/>
    <property type="match status" value="1"/>
</dbReference>
<feature type="domain" description="ABC transmembrane type-1" evidence="15">
    <location>
        <begin position="19"/>
        <end position="303"/>
    </location>
</feature>
<dbReference type="PROSITE" id="PS00211">
    <property type="entry name" value="ABC_TRANSPORTER_1"/>
    <property type="match status" value="1"/>
</dbReference>
<evidence type="ECO:0000256" key="1">
    <source>
        <dbReference type="ARBA" id="ARBA00004651"/>
    </source>
</evidence>
<dbReference type="GO" id="GO:0005524">
    <property type="term" value="F:ATP binding"/>
    <property type="evidence" value="ECO:0007669"/>
    <property type="project" value="UniProtKB-KW"/>
</dbReference>
<evidence type="ECO:0000256" key="4">
    <source>
        <dbReference type="ARBA" id="ARBA00022448"/>
    </source>
</evidence>
<dbReference type="InterPro" id="IPR036640">
    <property type="entry name" value="ABC1_TM_sf"/>
</dbReference>
<dbReference type="GO" id="GO:0008559">
    <property type="term" value="F:ABC-type xenobiotic transporter activity"/>
    <property type="evidence" value="ECO:0007669"/>
    <property type="project" value="UniProtKB-EC"/>
</dbReference>
<keyword evidence="8 16" id="KW-0067">ATP-binding</keyword>
<gene>
    <name evidence="16" type="ORF">SAMN02745132_02016</name>
</gene>
<dbReference type="InterPro" id="IPR011527">
    <property type="entry name" value="ABC1_TM_dom"/>
</dbReference>
<evidence type="ECO:0000259" key="14">
    <source>
        <dbReference type="PROSITE" id="PS50893"/>
    </source>
</evidence>
<dbReference type="PROSITE" id="PS50893">
    <property type="entry name" value="ABC_TRANSPORTER_2"/>
    <property type="match status" value="1"/>
</dbReference>
<dbReference type="InterPro" id="IPR003439">
    <property type="entry name" value="ABC_transporter-like_ATP-bd"/>
</dbReference>
<dbReference type="PANTHER" id="PTHR43394">
    <property type="entry name" value="ATP-DEPENDENT PERMEASE MDL1, MITOCHONDRIAL"/>
    <property type="match status" value="1"/>
</dbReference>
<evidence type="ECO:0000256" key="13">
    <source>
        <dbReference type="SAM" id="Phobius"/>
    </source>
</evidence>
<comment type="similarity">
    <text evidence="2">Belongs to the ABC transporter superfamily. Drug exporter-2 (TC 3.A.1.117) family.</text>
</comment>
<dbReference type="InterPro" id="IPR003593">
    <property type="entry name" value="AAA+_ATPase"/>
</dbReference>
<keyword evidence="9 13" id="KW-1133">Transmembrane helix</keyword>
<evidence type="ECO:0000256" key="3">
    <source>
        <dbReference type="ARBA" id="ARBA00012191"/>
    </source>
</evidence>
<dbReference type="Pfam" id="PF00005">
    <property type="entry name" value="ABC_tran"/>
    <property type="match status" value="1"/>
</dbReference>
<name>A0A1T4UM06_9GAMM</name>
<evidence type="ECO:0000313" key="16">
    <source>
        <dbReference type="EMBL" id="SKA53739.1"/>
    </source>
</evidence>
<evidence type="ECO:0000313" key="17">
    <source>
        <dbReference type="Proteomes" id="UP000190162"/>
    </source>
</evidence>
<evidence type="ECO:0000256" key="7">
    <source>
        <dbReference type="ARBA" id="ARBA00022741"/>
    </source>
</evidence>
<feature type="transmembrane region" description="Helical" evidence="13">
    <location>
        <begin position="280"/>
        <end position="301"/>
    </location>
</feature>
<dbReference type="SUPFAM" id="SSF90123">
    <property type="entry name" value="ABC transporter transmembrane region"/>
    <property type="match status" value="1"/>
</dbReference>
<evidence type="ECO:0000259" key="15">
    <source>
        <dbReference type="PROSITE" id="PS50929"/>
    </source>
</evidence>
<organism evidence="16 17">
    <name type="scientific">Enterovibrio nigricans DSM 22720</name>
    <dbReference type="NCBI Taxonomy" id="1121868"/>
    <lineage>
        <taxon>Bacteria</taxon>
        <taxon>Pseudomonadati</taxon>
        <taxon>Pseudomonadota</taxon>
        <taxon>Gammaproteobacteria</taxon>
        <taxon>Vibrionales</taxon>
        <taxon>Vibrionaceae</taxon>
        <taxon>Enterovibrio</taxon>
    </lineage>
</organism>
<dbReference type="FunFam" id="1.20.1560.10:FF:000011">
    <property type="entry name" value="Multidrug ABC transporter ATP-binding protein"/>
    <property type="match status" value="1"/>
</dbReference>
<dbReference type="GO" id="GO:0015421">
    <property type="term" value="F:ABC-type oligopeptide transporter activity"/>
    <property type="evidence" value="ECO:0007669"/>
    <property type="project" value="TreeGrafter"/>
</dbReference>
<feature type="transmembrane region" description="Helical" evidence="13">
    <location>
        <begin position="126"/>
        <end position="150"/>
    </location>
</feature>
<keyword evidence="10 13" id="KW-0472">Membrane</keyword>
<comment type="catalytic activity">
    <reaction evidence="11">
        <text>ATP + H2O + xenobioticSide 1 = ADP + phosphate + xenobioticSide 2.</text>
        <dbReference type="EC" id="7.6.2.2"/>
    </reaction>
</comment>
<dbReference type="SMART" id="SM00382">
    <property type="entry name" value="AAA"/>
    <property type="match status" value="1"/>
</dbReference>
<dbReference type="EMBL" id="FUXU01000021">
    <property type="protein sequence ID" value="SKA53739.1"/>
    <property type="molecule type" value="Genomic_DNA"/>
</dbReference>
<sequence length="580" mass="64612">MRIFLELGWFFKMAWKRYLGAIIIFFFVAGFELIPPKAIGWLVDGVMAGDIHRNQMLLILGALILLWVFVYLLRIVWRIWLFGAAAELGTVLRDKLYRHFTTHAPPFFDRYRTGDLMARSTNDVKAVVMTAGEGVLTLADSLITGFAVLIVMTTLMSWELTLLALAPMPVMAILVNRFGEQLHHRFTASQAAFSSLSDETQSSLNGIRMIRAFGLESQQIDRFNAVADDTGKKNMDVAKVDAMFDPVIYITIGASFFCSISGGGYMVAHGMMTLGELTAFTLYQGLMIWPMLAVAWLFNIIERGSAAWKRIKEILDTTPDLVDGEASLPDSKETLSINVDQFTWRGHDLPALRDISITLPPGKVLGIAGPVGSGKTTLLSLMLRFEDPVQGRLQYGDIDLRDLRLGDWRGKLAVVTQTPFLFSRSIADNIALGKPDATREEIRAAAALACIDEDIMQFREGYDTLVGEKGITLSGGQKQRISIARALLLDAEILVLDDALSAVDGRTEHHILKNLHDRAKDQTTVVIAHRLSALESADEIIVLQKGHIEERGRHKELLVANGWYAEMQRYQQLEQALEEA</sequence>
<evidence type="ECO:0000256" key="2">
    <source>
        <dbReference type="ARBA" id="ARBA00006526"/>
    </source>
</evidence>
<evidence type="ECO:0000256" key="9">
    <source>
        <dbReference type="ARBA" id="ARBA00022989"/>
    </source>
</evidence>
<evidence type="ECO:0000256" key="12">
    <source>
        <dbReference type="ARBA" id="ARBA00074518"/>
    </source>
</evidence>
<reference evidence="17" key="1">
    <citation type="submission" date="2017-02" db="EMBL/GenBank/DDBJ databases">
        <authorList>
            <person name="Varghese N."/>
            <person name="Submissions S."/>
        </authorList>
    </citation>
    <scope>NUCLEOTIDE SEQUENCE [LARGE SCALE GENOMIC DNA]</scope>
    <source>
        <strain evidence="17">DSM 22720</strain>
    </source>
</reference>
<dbReference type="RefSeq" id="WP_078752393.1">
    <property type="nucleotide sequence ID" value="NZ_FUXU01000021.1"/>
</dbReference>
<protein>
    <recommendedName>
        <fullName evidence="12">Multidrug resistance-like ATP-binding protein MdlA</fullName>
        <ecNumber evidence="3">7.6.2.2</ecNumber>
    </recommendedName>
</protein>
<keyword evidence="17" id="KW-1185">Reference proteome</keyword>
<proteinExistence type="inferred from homology"/>
<feature type="transmembrane region" description="Helical" evidence="13">
    <location>
        <begin position="21"/>
        <end position="43"/>
    </location>
</feature>
<dbReference type="SUPFAM" id="SSF52540">
    <property type="entry name" value="P-loop containing nucleoside triphosphate hydrolases"/>
    <property type="match status" value="1"/>
</dbReference>
<dbReference type="GO" id="GO:0016887">
    <property type="term" value="F:ATP hydrolysis activity"/>
    <property type="evidence" value="ECO:0007669"/>
    <property type="project" value="InterPro"/>
</dbReference>
<feature type="transmembrane region" description="Helical" evidence="13">
    <location>
        <begin position="156"/>
        <end position="175"/>
    </location>
</feature>
<dbReference type="EC" id="7.6.2.2" evidence="3"/>